<dbReference type="Proteomes" id="UP000515856">
    <property type="component" value="Chromosome"/>
</dbReference>
<feature type="domain" description="GGDEF" evidence="3">
    <location>
        <begin position="513"/>
        <end position="642"/>
    </location>
</feature>
<dbReference type="SMART" id="SM00267">
    <property type="entry name" value="GGDEF"/>
    <property type="match status" value="1"/>
</dbReference>
<evidence type="ECO:0000313" key="4">
    <source>
        <dbReference type="EMBL" id="QNM11600.1"/>
    </source>
</evidence>
<reference evidence="4 5" key="1">
    <citation type="submission" date="2020-08" db="EMBL/GenBank/DDBJ databases">
        <authorList>
            <person name="Liu C."/>
            <person name="Sun Q."/>
        </authorList>
    </citation>
    <scope>NUCLEOTIDE SEQUENCE [LARGE SCALE GENOMIC DNA]</scope>
    <source>
        <strain evidence="4 5">NSJ-61</strain>
    </source>
</reference>
<keyword evidence="2" id="KW-0472">Membrane</keyword>
<dbReference type="SUPFAM" id="SSF55781">
    <property type="entry name" value="GAF domain-like"/>
    <property type="match status" value="1"/>
</dbReference>
<dbReference type="SUPFAM" id="SSF55073">
    <property type="entry name" value="Nucleotide cyclase"/>
    <property type="match status" value="1"/>
</dbReference>
<sequence length="644" mass="74970">MQKKLLPVTLTLALILSVLVALFSIKNVQGNARVVNYAGVVRGASQMLVKQELSGMQDDALIKRLDKLILGLQKGDDENDLICLDDKDFQQQLLVVDELWKQIKAEINLVRKGEDKQQLFTLSEQFFTETNAAVNAAEVYTERTVRRAMHGLIILISICLFIAALIAIYTSKVTKQKMEVEKAEEENRKKREYLSMMADQLQAPLNEISELLYVSDIETYELLFLNQAGQETFHANDFYGKKCYEVLQGRTSPCPFCTNPLLKENEIYSWEIDNPITNKHYMLKDRKILWDERIARLEIAFDMTKLENEKNELQRTLEAQQIIVECIHILYDIHDINQSINIVLEKIGNYLCADRVYLVSLKGELVNKDWEWCKSGVGSILDLKDLPFAVIERWLRSFKERNYMILNNIEELKENSKEEYELLKTNNIYRLVSSPLKSNGQIAGIIGVDNPPIEKIQNIASLLETLCYFISLSIKRNQAEEELSRLSYHDTLTSFYNRNRYIEDIEQFKHQQITMGLVFLDINGLKDINDMYGHAKGDEIIIQAAAYMKEVFVKARIYRIGGDEFVIIYRNIEEAIFYQKIKEMREKIQENDMLQIALGAIWFKEPAQLDKMIAAADAAMYKDKREYYDHHKSSKRYRHYEENK</sequence>
<dbReference type="PROSITE" id="PS50887">
    <property type="entry name" value="GGDEF"/>
    <property type="match status" value="1"/>
</dbReference>
<evidence type="ECO:0000259" key="3">
    <source>
        <dbReference type="PROSITE" id="PS50887"/>
    </source>
</evidence>
<dbReference type="InterPro" id="IPR043128">
    <property type="entry name" value="Rev_trsase/Diguanyl_cyclase"/>
</dbReference>
<dbReference type="PANTHER" id="PTHR45138:SF9">
    <property type="entry name" value="DIGUANYLATE CYCLASE DGCM-RELATED"/>
    <property type="match status" value="1"/>
</dbReference>
<gene>
    <name evidence="4" type="ORF">H9Q80_15310</name>
</gene>
<keyword evidence="1" id="KW-0175">Coiled coil</keyword>
<dbReference type="NCBIfam" id="TIGR00254">
    <property type="entry name" value="GGDEF"/>
    <property type="match status" value="1"/>
</dbReference>
<dbReference type="InterPro" id="IPR000160">
    <property type="entry name" value="GGDEF_dom"/>
</dbReference>
<protein>
    <submittedName>
        <fullName evidence="4">Diguanylate cyclase</fullName>
    </submittedName>
</protein>
<dbReference type="KEGG" id="ehn:H9Q80_15310"/>
<dbReference type="PANTHER" id="PTHR45138">
    <property type="entry name" value="REGULATORY COMPONENTS OF SENSORY TRANSDUCTION SYSTEM"/>
    <property type="match status" value="1"/>
</dbReference>
<keyword evidence="2" id="KW-0812">Transmembrane</keyword>
<dbReference type="GO" id="GO:0043709">
    <property type="term" value="P:cell adhesion involved in single-species biofilm formation"/>
    <property type="evidence" value="ECO:0007669"/>
    <property type="project" value="TreeGrafter"/>
</dbReference>
<dbReference type="InterPro" id="IPR029787">
    <property type="entry name" value="Nucleotide_cyclase"/>
</dbReference>
<evidence type="ECO:0000313" key="5">
    <source>
        <dbReference type="Proteomes" id="UP000515856"/>
    </source>
</evidence>
<accession>A0A7G9GLB8</accession>
<evidence type="ECO:0000256" key="2">
    <source>
        <dbReference type="SAM" id="Phobius"/>
    </source>
</evidence>
<dbReference type="GO" id="GO:1902201">
    <property type="term" value="P:negative regulation of bacterial-type flagellum-dependent cell motility"/>
    <property type="evidence" value="ECO:0007669"/>
    <property type="project" value="TreeGrafter"/>
</dbReference>
<dbReference type="GO" id="GO:0052621">
    <property type="term" value="F:diguanylate cyclase activity"/>
    <property type="evidence" value="ECO:0007669"/>
    <property type="project" value="TreeGrafter"/>
</dbReference>
<dbReference type="CDD" id="cd01949">
    <property type="entry name" value="GGDEF"/>
    <property type="match status" value="1"/>
</dbReference>
<dbReference type="InterPro" id="IPR029016">
    <property type="entry name" value="GAF-like_dom_sf"/>
</dbReference>
<dbReference type="RefSeq" id="WP_158552158.1">
    <property type="nucleotide sequence ID" value="NZ_CP060636.1"/>
</dbReference>
<keyword evidence="5" id="KW-1185">Reference proteome</keyword>
<dbReference type="GO" id="GO:0005886">
    <property type="term" value="C:plasma membrane"/>
    <property type="evidence" value="ECO:0007669"/>
    <property type="project" value="TreeGrafter"/>
</dbReference>
<dbReference type="EMBL" id="CP060636">
    <property type="protein sequence ID" value="QNM11600.1"/>
    <property type="molecule type" value="Genomic_DNA"/>
</dbReference>
<evidence type="ECO:0000256" key="1">
    <source>
        <dbReference type="SAM" id="Coils"/>
    </source>
</evidence>
<dbReference type="Gene3D" id="3.30.450.40">
    <property type="match status" value="1"/>
</dbReference>
<organism evidence="4 5">
    <name type="scientific">[Eubacterium] hominis</name>
    <dbReference type="NCBI Taxonomy" id="2764325"/>
    <lineage>
        <taxon>Bacteria</taxon>
        <taxon>Bacillati</taxon>
        <taxon>Bacillota</taxon>
        <taxon>Erysipelotrichia</taxon>
        <taxon>Erysipelotrichales</taxon>
        <taxon>Erysipelotrichaceae</taxon>
        <taxon>Amedibacillus</taxon>
    </lineage>
</organism>
<proteinExistence type="predicted"/>
<feature type="coiled-coil region" evidence="1">
    <location>
        <begin position="166"/>
        <end position="193"/>
    </location>
</feature>
<keyword evidence="2" id="KW-1133">Transmembrane helix</keyword>
<dbReference type="Pfam" id="PF00990">
    <property type="entry name" value="GGDEF"/>
    <property type="match status" value="1"/>
</dbReference>
<name>A0A7G9GLB8_9FIRM</name>
<dbReference type="InterPro" id="IPR050469">
    <property type="entry name" value="Diguanylate_Cyclase"/>
</dbReference>
<dbReference type="Gene3D" id="3.30.70.270">
    <property type="match status" value="1"/>
</dbReference>
<dbReference type="AlphaFoldDB" id="A0A7G9GLB8"/>
<feature type="transmembrane region" description="Helical" evidence="2">
    <location>
        <begin position="148"/>
        <end position="169"/>
    </location>
</feature>